<reference evidence="4" key="2">
    <citation type="submission" date="2020-11" db="EMBL/GenBank/DDBJ databases">
        <title>Whole genome sequencing of Colletotrichum sp.</title>
        <authorList>
            <person name="Li H."/>
        </authorList>
    </citation>
    <scope>NUCLEOTIDE SEQUENCE</scope>
    <source>
        <strain evidence="4">CkLH20</strain>
    </source>
</reference>
<comment type="caution">
    <text evidence="4">The sequence shown here is derived from an EMBL/GenBank/DDBJ whole genome shotgun (WGS) entry which is preliminary data.</text>
</comment>
<dbReference type="RefSeq" id="XP_038750684.1">
    <property type="nucleotide sequence ID" value="XM_038884092.1"/>
</dbReference>
<proteinExistence type="predicted"/>
<organism evidence="4 5">
    <name type="scientific">Colletotrichum karsti</name>
    <dbReference type="NCBI Taxonomy" id="1095194"/>
    <lineage>
        <taxon>Eukaryota</taxon>
        <taxon>Fungi</taxon>
        <taxon>Dikarya</taxon>
        <taxon>Ascomycota</taxon>
        <taxon>Pezizomycotina</taxon>
        <taxon>Sordariomycetes</taxon>
        <taxon>Hypocreomycetidae</taxon>
        <taxon>Glomerellales</taxon>
        <taxon>Glomerellaceae</taxon>
        <taxon>Colletotrichum</taxon>
        <taxon>Colletotrichum boninense species complex</taxon>
    </lineage>
</organism>
<dbReference type="EMBL" id="JAATWM020000003">
    <property type="protein sequence ID" value="KAF9881223.1"/>
    <property type="molecule type" value="Genomic_DNA"/>
</dbReference>
<feature type="region of interest" description="Disordered" evidence="1">
    <location>
        <begin position="1"/>
        <end position="67"/>
    </location>
</feature>
<dbReference type="InterPro" id="IPR046529">
    <property type="entry name" value="DUF6594"/>
</dbReference>
<dbReference type="GeneID" id="62157166"/>
<dbReference type="OrthoDB" id="5342093at2759"/>
<evidence type="ECO:0000259" key="3">
    <source>
        <dbReference type="Pfam" id="PF20237"/>
    </source>
</evidence>
<keyword evidence="5" id="KW-1185">Reference proteome</keyword>
<feature type="domain" description="DUF6594" evidence="3">
    <location>
        <begin position="77"/>
        <end position="337"/>
    </location>
</feature>
<keyword evidence="2" id="KW-0812">Transmembrane</keyword>
<keyword evidence="2" id="KW-1133">Transmembrane helix</keyword>
<protein>
    <recommendedName>
        <fullName evidence="3">DUF6594 domain-containing protein</fullName>
    </recommendedName>
</protein>
<feature type="transmembrane region" description="Helical" evidence="2">
    <location>
        <begin position="298"/>
        <end position="317"/>
    </location>
</feature>
<dbReference type="Pfam" id="PF20237">
    <property type="entry name" value="DUF6594"/>
    <property type="match status" value="1"/>
</dbReference>
<dbReference type="AlphaFoldDB" id="A0A9P6IE80"/>
<feature type="compositionally biased region" description="Basic and acidic residues" evidence="1">
    <location>
        <begin position="41"/>
        <end position="57"/>
    </location>
</feature>
<reference evidence="4" key="1">
    <citation type="submission" date="2020-03" db="EMBL/GenBank/DDBJ databases">
        <authorList>
            <person name="He L."/>
        </authorList>
    </citation>
    <scope>NUCLEOTIDE SEQUENCE</scope>
    <source>
        <strain evidence="4">CkLH20</strain>
    </source>
</reference>
<evidence type="ECO:0000256" key="2">
    <source>
        <dbReference type="SAM" id="Phobius"/>
    </source>
</evidence>
<dbReference type="PANTHER" id="PTHR34502:SF3">
    <property type="entry name" value="DUF6594 DOMAIN-CONTAINING PROTEIN"/>
    <property type="match status" value="1"/>
</dbReference>
<sequence length="350" mass="39868">MTLQLQTRPDGTADSSPGSQPGHSIHGFNGKLLAHQPRKQTPKENRSKENRSKENWSKKNWSKDQGAMATERYPKGWPRLAAEQDAYENASIYRKFGYVSRRCILDAQAKLTSLEKHLFNLERPPLLDDTSTPVPSSSSVQVSTISGENTLPATASETLQSIGSLLPEYHQMLFNLRTLESFHEVRYYEHINWYDKITADDYLSKEELAYMNHVNDFVNTGPDPLWLAFESLLYRLPYSFRKLIFGHRDDTKRLRNFILLPMLHLRILYKTIFIWFYAFLLLLPVALLYLHPGWSKQAVIGLVAGFTVFFTASLTLHRGISMQTTLIGACTYAAVLVALFAELQDTSATG</sequence>
<dbReference type="PANTHER" id="PTHR34502">
    <property type="entry name" value="DUF6594 DOMAIN-CONTAINING PROTEIN-RELATED"/>
    <property type="match status" value="1"/>
</dbReference>
<dbReference type="Proteomes" id="UP000781932">
    <property type="component" value="Unassembled WGS sequence"/>
</dbReference>
<name>A0A9P6IE80_9PEZI</name>
<evidence type="ECO:0000256" key="1">
    <source>
        <dbReference type="SAM" id="MobiDB-lite"/>
    </source>
</evidence>
<gene>
    <name evidence="4" type="ORF">CkaCkLH20_01373</name>
</gene>
<feature type="transmembrane region" description="Helical" evidence="2">
    <location>
        <begin position="272"/>
        <end position="292"/>
    </location>
</feature>
<feature type="transmembrane region" description="Helical" evidence="2">
    <location>
        <begin position="324"/>
        <end position="341"/>
    </location>
</feature>
<evidence type="ECO:0000313" key="5">
    <source>
        <dbReference type="Proteomes" id="UP000781932"/>
    </source>
</evidence>
<feature type="compositionally biased region" description="Polar residues" evidence="1">
    <location>
        <begin position="1"/>
        <end position="22"/>
    </location>
</feature>
<accession>A0A9P6IE80</accession>
<keyword evidence="2" id="KW-0472">Membrane</keyword>
<evidence type="ECO:0000313" key="4">
    <source>
        <dbReference type="EMBL" id="KAF9881223.1"/>
    </source>
</evidence>